<organism evidence="2 3">
    <name type="scientific">Kribbella amoyensis</name>
    <dbReference type="NCBI Taxonomy" id="996641"/>
    <lineage>
        <taxon>Bacteria</taxon>
        <taxon>Bacillati</taxon>
        <taxon>Actinomycetota</taxon>
        <taxon>Actinomycetes</taxon>
        <taxon>Propionibacteriales</taxon>
        <taxon>Kribbellaceae</taxon>
        <taxon>Kribbella</taxon>
    </lineage>
</organism>
<reference evidence="2 3" key="1">
    <citation type="submission" date="2019-06" db="EMBL/GenBank/DDBJ databases">
        <title>Sequencing the genomes of 1000 actinobacteria strains.</title>
        <authorList>
            <person name="Klenk H.-P."/>
        </authorList>
    </citation>
    <scope>NUCLEOTIDE SEQUENCE [LARGE SCALE GENOMIC DNA]</scope>
    <source>
        <strain evidence="2 3">DSM 24683</strain>
    </source>
</reference>
<evidence type="ECO:0000313" key="3">
    <source>
        <dbReference type="Proteomes" id="UP000318380"/>
    </source>
</evidence>
<protein>
    <submittedName>
        <fullName evidence="2">Uncharacterized protein</fullName>
    </submittedName>
</protein>
<gene>
    <name evidence="2" type="ORF">FB561_5972</name>
</gene>
<name>A0A561C0T4_9ACTN</name>
<dbReference type="AlphaFoldDB" id="A0A561C0T4"/>
<dbReference type="EMBL" id="VIVK01000001">
    <property type="protein sequence ID" value="TWD84776.1"/>
    <property type="molecule type" value="Genomic_DNA"/>
</dbReference>
<keyword evidence="3" id="KW-1185">Reference proteome</keyword>
<sequence length="191" mass="20131">MHNAESRSRRVRRDTLAVAGALLLSVGLGAPPAGASESSPTTTSEIAAAPRTSPPSGAVLSTVSKPVPGGVLEVTEYENAVEVVGRIASCDIKGTASKPSLISGRRLQSVVTWDVKGCANKVTLTHIIGDVRFGTRLDLARWDGTRKAPTHQAHTLSRGCAKGSIVSALTISLSRYDYSYYQSKPLKISKC</sequence>
<accession>A0A561C0T4</accession>
<evidence type="ECO:0000256" key="1">
    <source>
        <dbReference type="SAM" id="MobiDB-lite"/>
    </source>
</evidence>
<feature type="region of interest" description="Disordered" evidence="1">
    <location>
        <begin position="31"/>
        <end position="61"/>
    </location>
</feature>
<dbReference type="Proteomes" id="UP000318380">
    <property type="component" value="Unassembled WGS sequence"/>
</dbReference>
<proteinExistence type="predicted"/>
<comment type="caution">
    <text evidence="2">The sequence shown here is derived from an EMBL/GenBank/DDBJ whole genome shotgun (WGS) entry which is preliminary data.</text>
</comment>
<evidence type="ECO:0000313" key="2">
    <source>
        <dbReference type="EMBL" id="TWD84776.1"/>
    </source>
</evidence>
<dbReference type="RefSeq" id="WP_145812416.1">
    <property type="nucleotide sequence ID" value="NZ_VIVK01000001.1"/>
</dbReference>